<sequence>MTQETYSRPSDVIAEDGKVLMDGPDSINVAMTPEAAAETGARLIDQAARAAGQLREAQIDYRPK</sequence>
<protein>
    <submittedName>
        <fullName evidence="1">Uncharacterized protein</fullName>
    </submittedName>
</protein>
<dbReference type="RefSeq" id="WP_344705742.1">
    <property type="nucleotide sequence ID" value="NZ_BAABBQ010000001.1"/>
</dbReference>
<comment type="caution">
    <text evidence="1">The sequence shown here is derived from an EMBL/GenBank/DDBJ whole genome shotgun (WGS) entry which is preliminary data.</text>
</comment>
<name>A0ABP7SD72_9SPHN</name>
<gene>
    <name evidence="1" type="ORF">GCM10022280_04220</name>
</gene>
<keyword evidence="2" id="KW-1185">Reference proteome</keyword>
<evidence type="ECO:0000313" key="1">
    <source>
        <dbReference type="EMBL" id="GAA4010182.1"/>
    </source>
</evidence>
<reference evidence="2" key="1">
    <citation type="journal article" date="2019" name="Int. J. Syst. Evol. Microbiol.">
        <title>The Global Catalogue of Microorganisms (GCM) 10K type strain sequencing project: providing services to taxonomists for standard genome sequencing and annotation.</title>
        <authorList>
            <consortium name="The Broad Institute Genomics Platform"/>
            <consortium name="The Broad Institute Genome Sequencing Center for Infectious Disease"/>
            <person name="Wu L."/>
            <person name="Ma J."/>
        </authorList>
    </citation>
    <scope>NUCLEOTIDE SEQUENCE [LARGE SCALE GENOMIC DNA]</scope>
    <source>
        <strain evidence="2">JCM 17563</strain>
    </source>
</reference>
<organism evidence="1 2">
    <name type="scientific">Sphingomonas swuensis</name>
    <dbReference type="NCBI Taxonomy" id="977800"/>
    <lineage>
        <taxon>Bacteria</taxon>
        <taxon>Pseudomonadati</taxon>
        <taxon>Pseudomonadota</taxon>
        <taxon>Alphaproteobacteria</taxon>
        <taxon>Sphingomonadales</taxon>
        <taxon>Sphingomonadaceae</taxon>
        <taxon>Sphingomonas</taxon>
    </lineage>
</organism>
<proteinExistence type="predicted"/>
<dbReference type="EMBL" id="BAABBQ010000001">
    <property type="protein sequence ID" value="GAA4010182.1"/>
    <property type="molecule type" value="Genomic_DNA"/>
</dbReference>
<accession>A0ABP7SD72</accession>
<evidence type="ECO:0000313" key="2">
    <source>
        <dbReference type="Proteomes" id="UP001500235"/>
    </source>
</evidence>
<dbReference type="Proteomes" id="UP001500235">
    <property type="component" value="Unassembled WGS sequence"/>
</dbReference>